<name>A0A158SWX9_HAEIF</name>
<proteinExistence type="predicted"/>
<dbReference type="PATRIC" id="fig|727.582.peg.897"/>
<comment type="caution">
    <text evidence="1">The sequence shown here is derived from an EMBL/GenBank/DDBJ whole genome shotgun (WGS) entry which is preliminary data.</text>
</comment>
<gene>
    <name evidence="1" type="ORF">NTHI1209_00979</name>
</gene>
<sequence length="39" mass="4659">MACSNYMKFFVQSHEVRRNNKITRCNYAIENIFGKFGIK</sequence>
<evidence type="ECO:0000313" key="1">
    <source>
        <dbReference type="EMBL" id="KIS35373.1"/>
    </source>
</evidence>
<protein>
    <submittedName>
        <fullName evidence="1">Uncharacterized protein</fullName>
    </submittedName>
</protein>
<dbReference type="Proteomes" id="UP000050700">
    <property type="component" value="Unassembled WGS sequence"/>
</dbReference>
<reference evidence="1 2" key="1">
    <citation type="submission" date="2014-05" db="EMBL/GenBank/DDBJ databases">
        <title>Methylome analysis of the phasevarions of Haemophilus influenzae.</title>
        <authorList>
            <person name="Atack J.M."/>
            <person name="Fox K.L."/>
            <person name="Power P.M."/>
            <person name="Clark T."/>
            <person name="Jurcisek J."/>
            <person name="Korlach J."/>
            <person name="Bakaletz L.O."/>
            <person name="Jennings M.P."/>
        </authorList>
    </citation>
    <scope>NUCLEOTIDE SEQUENCE [LARGE SCALE GENOMIC DNA]</scope>
    <source>
        <strain evidence="1 2">1209</strain>
    </source>
</reference>
<dbReference type="AlphaFoldDB" id="A0A158SWX9"/>
<dbReference type="EMBL" id="JMQP01000002">
    <property type="protein sequence ID" value="KIS35373.1"/>
    <property type="molecule type" value="Genomic_DNA"/>
</dbReference>
<organism evidence="1 2">
    <name type="scientific">Haemophilus influenzae</name>
    <dbReference type="NCBI Taxonomy" id="727"/>
    <lineage>
        <taxon>Bacteria</taxon>
        <taxon>Pseudomonadati</taxon>
        <taxon>Pseudomonadota</taxon>
        <taxon>Gammaproteobacteria</taxon>
        <taxon>Pasteurellales</taxon>
        <taxon>Pasteurellaceae</taxon>
        <taxon>Haemophilus</taxon>
    </lineage>
</organism>
<evidence type="ECO:0000313" key="2">
    <source>
        <dbReference type="Proteomes" id="UP000050700"/>
    </source>
</evidence>
<accession>A0A158SWX9</accession>